<name>A0A4U8YI55_9BACT</name>
<dbReference type="SUPFAM" id="SSF53335">
    <property type="entry name" value="S-adenosyl-L-methionine-dependent methyltransferases"/>
    <property type="match status" value="1"/>
</dbReference>
<dbReference type="GO" id="GO:0032259">
    <property type="term" value="P:methylation"/>
    <property type="evidence" value="ECO:0007669"/>
    <property type="project" value="UniProtKB-KW"/>
</dbReference>
<protein>
    <submittedName>
        <fullName evidence="1">S-adenosyl-l-methionine-dependent methyltransferase</fullName>
    </submittedName>
</protein>
<gene>
    <name evidence="1" type="ORF">MSL71_2200</name>
</gene>
<dbReference type="Gene3D" id="3.40.50.150">
    <property type="entry name" value="Vaccinia Virus protein VP39"/>
    <property type="match status" value="1"/>
</dbReference>
<dbReference type="AlphaFoldDB" id="A0A4U8YI55"/>
<dbReference type="GO" id="GO:0008168">
    <property type="term" value="F:methyltransferase activity"/>
    <property type="evidence" value="ECO:0007669"/>
    <property type="project" value="UniProtKB-KW"/>
</dbReference>
<dbReference type="EMBL" id="CAADHO010000001">
    <property type="protein sequence ID" value="VFQ42599.1"/>
    <property type="molecule type" value="Genomic_DNA"/>
</dbReference>
<dbReference type="CDD" id="cd02440">
    <property type="entry name" value="AdoMet_MTases"/>
    <property type="match status" value="1"/>
</dbReference>
<accession>A0A4U8YI55</accession>
<dbReference type="InterPro" id="IPR029063">
    <property type="entry name" value="SAM-dependent_MTases_sf"/>
</dbReference>
<keyword evidence="1" id="KW-0808">Transferase</keyword>
<organism evidence="1 2">
    <name type="scientific">Desulfoluna butyratoxydans</name>
    <dbReference type="NCBI Taxonomy" id="231438"/>
    <lineage>
        <taxon>Bacteria</taxon>
        <taxon>Pseudomonadati</taxon>
        <taxon>Thermodesulfobacteriota</taxon>
        <taxon>Desulfobacteria</taxon>
        <taxon>Desulfobacterales</taxon>
        <taxon>Desulfolunaceae</taxon>
        <taxon>Desulfoluna</taxon>
    </lineage>
</organism>
<sequence>MFIYSARKFQQSSLIDTNALARKKATIMKKFSHVKNFTGYMAKVYHEVVKRAEKQDILDIPAGNGLLSQKLAQAGHNVVCADINAEKPDYVYADMEASLPFEDRRFDTILCLEGVEHVIEPNRLISELCRICRSNGRVIISLPNIHNLYSRFQFLFTGTFFQFEPYANQPVLEHEKIDRGHISSLSIVQLKYLFACHGAELIGISGDKFKRKILIPLLSPILLLGFAWLQMPKFRNRWSGDKASKSPNWMFHHNLLFSRSLILIFEKKEGETISPK</sequence>
<dbReference type="Proteomes" id="UP000507962">
    <property type="component" value="Unassembled WGS sequence"/>
</dbReference>
<reference evidence="1 2" key="1">
    <citation type="submission" date="2019-03" db="EMBL/GenBank/DDBJ databases">
        <authorList>
            <person name="Nijsse B."/>
        </authorList>
    </citation>
    <scope>NUCLEOTIDE SEQUENCE [LARGE SCALE GENOMIC DNA]</scope>
    <source>
        <strain evidence="1">Desulfoluna butyratoxydans MSL71</strain>
    </source>
</reference>
<dbReference type="RefSeq" id="WP_180136835.1">
    <property type="nucleotide sequence ID" value="NZ_CAADHO010000001.1"/>
</dbReference>
<dbReference type="Pfam" id="PF13489">
    <property type="entry name" value="Methyltransf_23"/>
    <property type="match status" value="1"/>
</dbReference>
<evidence type="ECO:0000313" key="1">
    <source>
        <dbReference type="EMBL" id="VFQ42599.1"/>
    </source>
</evidence>
<proteinExistence type="predicted"/>
<evidence type="ECO:0000313" key="2">
    <source>
        <dbReference type="Proteomes" id="UP000507962"/>
    </source>
</evidence>
<keyword evidence="1" id="KW-0489">Methyltransferase</keyword>
<keyword evidence="2" id="KW-1185">Reference proteome</keyword>
<dbReference type="PANTHER" id="PTHR43591">
    <property type="entry name" value="METHYLTRANSFERASE"/>
    <property type="match status" value="1"/>
</dbReference>